<keyword evidence="13" id="KW-1185">Reference proteome</keyword>
<dbReference type="KEGG" id="tlt:OCC_09791"/>
<evidence type="ECO:0000256" key="4">
    <source>
        <dbReference type="ARBA" id="ARBA00022676"/>
    </source>
</evidence>
<dbReference type="GO" id="GO:0005886">
    <property type="term" value="C:plasma membrane"/>
    <property type="evidence" value="ECO:0007669"/>
    <property type="project" value="UniProtKB-SubCell"/>
</dbReference>
<name>H3ZQX9_THELN</name>
<dbReference type="OrthoDB" id="98609at2157"/>
<dbReference type="GeneID" id="16549045"/>
<keyword evidence="7" id="KW-0256">Endoplasmic reticulum</keyword>
<evidence type="ECO:0000256" key="9">
    <source>
        <dbReference type="ARBA" id="ARBA00023136"/>
    </source>
</evidence>
<organism evidence="12 13">
    <name type="scientific">Thermococcus litoralis (strain ATCC 51850 / DSM 5473 / JCM 8560 / NS-C)</name>
    <dbReference type="NCBI Taxonomy" id="523849"/>
    <lineage>
        <taxon>Archaea</taxon>
        <taxon>Methanobacteriati</taxon>
        <taxon>Methanobacteriota</taxon>
        <taxon>Thermococci</taxon>
        <taxon>Thermococcales</taxon>
        <taxon>Thermococcaceae</taxon>
        <taxon>Thermococcus</taxon>
    </lineage>
</organism>
<keyword evidence="9 10" id="KW-0472">Membrane</keyword>
<evidence type="ECO:0000256" key="1">
    <source>
        <dbReference type="ARBA" id="ARBA00004586"/>
    </source>
</evidence>
<keyword evidence="3" id="KW-1003">Cell membrane</keyword>
<dbReference type="InterPro" id="IPR050297">
    <property type="entry name" value="LipidA_mod_glycosyltrf_83"/>
</dbReference>
<protein>
    <recommendedName>
        <fullName evidence="11">Glycosyltransferase RgtA/B/C/D-like domain-containing protein</fullName>
    </recommendedName>
</protein>
<evidence type="ECO:0000259" key="11">
    <source>
        <dbReference type="Pfam" id="PF13231"/>
    </source>
</evidence>
<gene>
    <name evidence="12" type="ORF">OCC_09791</name>
</gene>
<evidence type="ECO:0000256" key="5">
    <source>
        <dbReference type="ARBA" id="ARBA00022679"/>
    </source>
</evidence>
<keyword evidence="5" id="KW-0808">Transferase</keyword>
<evidence type="ECO:0000256" key="7">
    <source>
        <dbReference type="ARBA" id="ARBA00022824"/>
    </source>
</evidence>
<feature type="transmembrane region" description="Helical" evidence="10">
    <location>
        <begin position="12"/>
        <end position="30"/>
    </location>
</feature>
<dbReference type="Proteomes" id="UP000015502">
    <property type="component" value="Chromosome"/>
</dbReference>
<evidence type="ECO:0000313" key="13">
    <source>
        <dbReference type="Proteomes" id="UP000015502"/>
    </source>
</evidence>
<feature type="transmembrane region" description="Helical" evidence="10">
    <location>
        <begin position="212"/>
        <end position="229"/>
    </location>
</feature>
<feature type="transmembrane region" description="Helical" evidence="10">
    <location>
        <begin position="287"/>
        <end position="306"/>
    </location>
</feature>
<evidence type="ECO:0000256" key="2">
    <source>
        <dbReference type="ARBA" id="ARBA00004651"/>
    </source>
</evidence>
<evidence type="ECO:0000256" key="10">
    <source>
        <dbReference type="SAM" id="Phobius"/>
    </source>
</evidence>
<feature type="transmembrane region" description="Helical" evidence="10">
    <location>
        <begin position="141"/>
        <end position="159"/>
    </location>
</feature>
<feature type="transmembrane region" description="Helical" evidence="10">
    <location>
        <begin position="171"/>
        <end position="200"/>
    </location>
</feature>
<dbReference type="InterPro" id="IPR005599">
    <property type="entry name" value="GPI_mannosylTrfase"/>
</dbReference>
<dbReference type="STRING" id="523849.OCC_09791"/>
<feature type="transmembrane region" description="Helical" evidence="10">
    <location>
        <begin position="259"/>
        <end position="280"/>
    </location>
</feature>
<feature type="domain" description="Glycosyltransferase RgtA/B/C/D-like" evidence="11">
    <location>
        <begin position="68"/>
        <end position="228"/>
    </location>
</feature>
<evidence type="ECO:0000256" key="8">
    <source>
        <dbReference type="ARBA" id="ARBA00022989"/>
    </source>
</evidence>
<keyword evidence="4" id="KW-0328">Glycosyltransferase</keyword>
<dbReference type="Pfam" id="PF13231">
    <property type="entry name" value="PMT_2"/>
    <property type="match status" value="1"/>
</dbReference>
<dbReference type="InterPro" id="IPR038731">
    <property type="entry name" value="RgtA/B/C-like"/>
</dbReference>
<feature type="transmembrane region" description="Helical" evidence="10">
    <location>
        <begin position="348"/>
        <end position="366"/>
    </location>
</feature>
<reference evidence="12 13" key="1">
    <citation type="journal article" date="2012" name="J. Bacteriol.">
        <title>Genome sequence of the model hyperthermophilic archaeon Thermococcus litoralis NS-C.</title>
        <authorList>
            <person name="Gardner A.F."/>
            <person name="Kumar S."/>
            <person name="Perler F.B."/>
        </authorList>
    </citation>
    <scope>NUCLEOTIDE SEQUENCE [LARGE SCALE GENOMIC DNA]</scope>
    <source>
        <strain evidence="13">ATCC 51850 / DSM 5473 / JCM 8560 / NS-C</strain>
    </source>
</reference>
<feature type="transmembrane region" description="Helical" evidence="10">
    <location>
        <begin position="91"/>
        <end position="115"/>
    </location>
</feature>
<dbReference type="EMBL" id="CP006670">
    <property type="protein sequence ID" value="EHR77705.1"/>
    <property type="molecule type" value="Genomic_DNA"/>
</dbReference>
<sequence length="490" mass="56165">MHVNKVKRVVGSNLVLVCIFLVALSLSLLFQPPKLSITYDEALYMIIARNLAKDVSSFTYQGAYMMYRPPLYPYTLSIFYRLFSYDHHLRIARVISAIFYALTATLVYLFTVGLFKDQKKGVAASIFYILNPLSFTMSNRALVHSEFSFFYTLAVFLLYKGYRDRNNKTIYASFVSAGLAVLTRYTGLSIIGVFVAYLYLISHWNWLRKRETYIGFALFALTLAPWLYLAHTRYDGALKPFSVAMAVVTKDTPVSTFRYLSEVLEILGVPIIILTLLGFGSLKKDDIGWLTISWGIVGIFGILTVTHKEPRFLTFLMPLVGILCAQGVFSVSELFFKHVSFLNRFKMVFLVLIIGIGLVSSIHHLLQYKQTWDIQYLEEGKAFQYASENFNPRFIGVSPRLYTLAGYYFPNSRVYPLLLTDYIKTSVKNGRFDLIVWQCRNSIIKDIEESHKYKLVNEFNDGKIKIFVKITVASPPEATQSNYQEITKTN</sequence>
<evidence type="ECO:0000256" key="3">
    <source>
        <dbReference type="ARBA" id="ARBA00022475"/>
    </source>
</evidence>
<dbReference type="Pfam" id="PF03901">
    <property type="entry name" value="Glyco_transf_22"/>
    <property type="match status" value="1"/>
</dbReference>
<dbReference type="GO" id="GO:0016763">
    <property type="term" value="F:pentosyltransferase activity"/>
    <property type="evidence" value="ECO:0007669"/>
    <property type="project" value="TreeGrafter"/>
</dbReference>
<dbReference type="PANTHER" id="PTHR33908">
    <property type="entry name" value="MANNOSYLTRANSFERASE YKCB-RELATED"/>
    <property type="match status" value="1"/>
</dbReference>
<comment type="subcellular location">
    <subcellularLocation>
        <location evidence="2">Cell membrane</location>
        <topology evidence="2">Multi-pass membrane protein</topology>
    </subcellularLocation>
    <subcellularLocation>
        <location evidence="1">Endoplasmic reticulum membrane</location>
    </subcellularLocation>
</comment>
<dbReference type="AlphaFoldDB" id="H3ZQX9"/>
<dbReference type="PANTHER" id="PTHR33908:SF11">
    <property type="entry name" value="MEMBRANE PROTEIN"/>
    <property type="match status" value="1"/>
</dbReference>
<feature type="transmembrane region" description="Helical" evidence="10">
    <location>
        <begin position="312"/>
        <end position="336"/>
    </location>
</feature>
<keyword evidence="6 10" id="KW-0812">Transmembrane</keyword>
<proteinExistence type="predicted"/>
<dbReference type="PaxDb" id="523849-OCC_09791"/>
<dbReference type="RefSeq" id="WP_004069892.1">
    <property type="nucleotide sequence ID" value="NC_022084.1"/>
</dbReference>
<evidence type="ECO:0000313" key="12">
    <source>
        <dbReference type="EMBL" id="EHR77705.1"/>
    </source>
</evidence>
<accession>H3ZQX9</accession>
<evidence type="ECO:0000256" key="6">
    <source>
        <dbReference type="ARBA" id="ARBA00022692"/>
    </source>
</evidence>
<keyword evidence="8 10" id="KW-1133">Transmembrane helix</keyword>
<dbReference type="GO" id="GO:0008610">
    <property type="term" value="P:lipid biosynthetic process"/>
    <property type="evidence" value="ECO:0007669"/>
    <property type="project" value="UniProtKB-ARBA"/>
</dbReference>
<dbReference type="HOGENOM" id="CLU_609197_0_0_2"/>